<protein>
    <submittedName>
        <fullName evidence="2 3">Uncharacterized protein</fullName>
    </submittedName>
</protein>
<dbReference type="InParanoid" id="K7KCL0"/>
<dbReference type="EMBL" id="CM000836">
    <property type="protein sequence ID" value="KRH65406.1"/>
    <property type="molecule type" value="Genomic_DNA"/>
</dbReference>
<evidence type="ECO:0000313" key="3">
    <source>
        <dbReference type="EnsemblPlants" id="KRH65406"/>
    </source>
</evidence>
<dbReference type="PaxDb" id="3847-GLYMA03G03931.1"/>
<dbReference type="EnsemblPlants" id="KRH65406">
    <property type="protein sequence ID" value="KRH65406"/>
    <property type="gene ID" value="GLYMA_03G033400"/>
</dbReference>
<evidence type="ECO:0000313" key="2">
    <source>
        <dbReference type="EMBL" id="KRH65406.1"/>
    </source>
</evidence>
<keyword evidence="4" id="KW-1185">Reference proteome</keyword>
<evidence type="ECO:0000256" key="1">
    <source>
        <dbReference type="SAM" id="Phobius"/>
    </source>
</evidence>
<feature type="transmembrane region" description="Helical" evidence="1">
    <location>
        <begin position="129"/>
        <end position="152"/>
    </location>
</feature>
<dbReference type="AlphaFoldDB" id="K7KCL0"/>
<dbReference type="STRING" id="3847.K7KCL0"/>
<dbReference type="HOGENOM" id="CLU_1716512_0_0_1"/>
<accession>K7KCL0</accession>
<keyword evidence="1" id="KW-1133">Transmembrane helix</keyword>
<organism evidence="3">
    <name type="scientific">Glycine max</name>
    <name type="common">Soybean</name>
    <name type="synonym">Glycine hispida</name>
    <dbReference type="NCBI Taxonomy" id="3847"/>
    <lineage>
        <taxon>Eukaryota</taxon>
        <taxon>Viridiplantae</taxon>
        <taxon>Streptophyta</taxon>
        <taxon>Embryophyta</taxon>
        <taxon>Tracheophyta</taxon>
        <taxon>Spermatophyta</taxon>
        <taxon>Magnoliopsida</taxon>
        <taxon>eudicotyledons</taxon>
        <taxon>Gunneridae</taxon>
        <taxon>Pentapetalae</taxon>
        <taxon>rosids</taxon>
        <taxon>fabids</taxon>
        <taxon>Fabales</taxon>
        <taxon>Fabaceae</taxon>
        <taxon>Papilionoideae</taxon>
        <taxon>50 kb inversion clade</taxon>
        <taxon>NPAAA clade</taxon>
        <taxon>indigoferoid/millettioid clade</taxon>
        <taxon>Phaseoleae</taxon>
        <taxon>Glycine</taxon>
        <taxon>Glycine subgen. Soja</taxon>
    </lineage>
</organism>
<dbReference type="Proteomes" id="UP000008827">
    <property type="component" value="Chromosome 3"/>
</dbReference>
<reference evidence="2 3" key="1">
    <citation type="journal article" date="2010" name="Nature">
        <title>Genome sequence of the palaeopolyploid soybean.</title>
        <authorList>
            <person name="Schmutz J."/>
            <person name="Cannon S.B."/>
            <person name="Schlueter J."/>
            <person name="Ma J."/>
            <person name="Mitros T."/>
            <person name="Nelson W."/>
            <person name="Hyten D.L."/>
            <person name="Song Q."/>
            <person name="Thelen J.J."/>
            <person name="Cheng J."/>
            <person name="Xu D."/>
            <person name="Hellsten U."/>
            <person name="May G.D."/>
            <person name="Yu Y."/>
            <person name="Sakurai T."/>
            <person name="Umezawa T."/>
            <person name="Bhattacharyya M.K."/>
            <person name="Sandhu D."/>
            <person name="Valliyodan B."/>
            <person name="Lindquist E."/>
            <person name="Peto M."/>
            <person name="Grant D."/>
            <person name="Shu S."/>
            <person name="Goodstein D."/>
            <person name="Barry K."/>
            <person name="Futrell-Griggs M."/>
            <person name="Abernathy B."/>
            <person name="Du J."/>
            <person name="Tian Z."/>
            <person name="Zhu L."/>
            <person name="Gill N."/>
            <person name="Joshi T."/>
            <person name="Libault M."/>
            <person name="Sethuraman A."/>
            <person name="Zhang X.-C."/>
            <person name="Shinozaki K."/>
            <person name="Nguyen H.T."/>
            <person name="Wing R.A."/>
            <person name="Cregan P."/>
            <person name="Specht J."/>
            <person name="Grimwood J."/>
            <person name="Rokhsar D."/>
            <person name="Stacey G."/>
            <person name="Shoemaker R.C."/>
            <person name="Jackson S.A."/>
        </authorList>
    </citation>
    <scope>NUCLEOTIDE SEQUENCE [LARGE SCALE GENOMIC DNA]</scope>
    <source>
        <strain evidence="3">cv. Williams 82</strain>
        <tissue evidence="2">Callus</tissue>
    </source>
</reference>
<reference evidence="2" key="3">
    <citation type="submission" date="2018-07" db="EMBL/GenBank/DDBJ databases">
        <title>WGS assembly of Glycine max.</title>
        <authorList>
            <person name="Schmutz J."/>
            <person name="Cannon S."/>
            <person name="Schlueter J."/>
            <person name="Ma J."/>
            <person name="Mitros T."/>
            <person name="Nelson W."/>
            <person name="Hyten D."/>
            <person name="Song Q."/>
            <person name="Thelen J."/>
            <person name="Cheng J."/>
            <person name="Xu D."/>
            <person name="Hellsten U."/>
            <person name="May G."/>
            <person name="Yu Y."/>
            <person name="Sakurai T."/>
            <person name="Umezawa T."/>
            <person name="Bhattacharyya M."/>
            <person name="Sandhu D."/>
            <person name="Valliyodan B."/>
            <person name="Lindquist E."/>
            <person name="Peto M."/>
            <person name="Grant D."/>
            <person name="Shu S."/>
            <person name="Goodstein D."/>
            <person name="Barry K."/>
            <person name="Futrell-Griggs M."/>
            <person name="Abernathy B."/>
            <person name="Du J."/>
            <person name="Tian Z."/>
            <person name="Zhu L."/>
            <person name="Gill N."/>
            <person name="Joshi T."/>
            <person name="Libault M."/>
            <person name="Sethuraman A."/>
            <person name="Zhang X."/>
            <person name="Shinozaki K."/>
            <person name="Nguyen H."/>
            <person name="Wing R."/>
            <person name="Cregan P."/>
            <person name="Specht J."/>
            <person name="Grimwood J."/>
            <person name="Rokhsar D."/>
            <person name="Stacey G."/>
            <person name="Shoemaker R."/>
            <person name="Jackson S."/>
        </authorList>
    </citation>
    <scope>NUCLEOTIDE SEQUENCE</scope>
    <source>
        <tissue evidence="2">Callus</tissue>
    </source>
</reference>
<keyword evidence="1" id="KW-0472">Membrane</keyword>
<name>K7KCL0_SOYBN</name>
<dbReference type="Gramene" id="KRH65406">
    <property type="protein sequence ID" value="KRH65406"/>
    <property type="gene ID" value="GLYMA_03G033400"/>
</dbReference>
<evidence type="ECO:0000313" key="4">
    <source>
        <dbReference type="Proteomes" id="UP000008827"/>
    </source>
</evidence>
<proteinExistence type="predicted"/>
<reference evidence="3" key="2">
    <citation type="submission" date="2018-02" db="UniProtKB">
        <authorList>
            <consortium name="EnsemblPlants"/>
        </authorList>
    </citation>
    <scope>IDENTIFICATION</scope>
    <source>
        <strain evidence="3">Williams 82</strain>
    </source>
</reference>
<gene>
    <name evidence="2" type="ORF">GLYMA_03G033400</name>
</gene>
<sequence>MDYSGYNYQQQPQQHSYGYNPSQIQIHPYDQSYAYQQYYTYNPQYAYFPNAYQAQFQFQPESTLLHPLGVYLIAPESTLLHPPGVYPIAPEPTLLHPPGIYPVAPEPTLFHPPGVYPVAPEPASVNFSLILPILDYVVIIISIYSSFCLLVYL</sequence>
<keyword evidence="1" id="KW-0812">Transmembrane</keyword>